<comment type="caution">
    <text evidence="2">The sequence shown here is derived from an EMBL/GenBank/DDBJ whole genome shotgun (WGS) entry which is preliminary data.</text>
</comment>
<name>A0AAW1LPM5_SAPOF</name>
<dbReference type="AlphaFoldDB" id="A0AAW1LPM5"/>
<keyword evidence="3" id="KW-1185">Reference proteome</keyword>
<dbReference type="Pfam" id="PF19745">
    <property type="entry name" value="FUT8_N_cat"/>
    <property type="match status" value="1"/>
</dbReference>
<organism evidence="2 3">
    <name type="scientific">Saponaria officinalis</name>
    <name type="common">Common soapwort</name>
    <name type="synonym">Lychnis saponaria</name>
    <dbReference type="NCBI Taxonomy" id="3572"/>
    <lineage>
        <taxon>Eukaryota</taxon>
        <taxon>Viridiplantae</taxon>
        <taxon>Streptophyta</taxon>
        <taxon>Embryophyta</taxon>
        <taxon>Tracheophyta</taxon>
        <taxon>Spermatophyta</taxon>
        <taxon>Magnoliopsida</taxon>
        <taxon>eudicotyledons</taxon>
        <taxon>Gunneridae</taxon>
        <taxon>Pentapetalae</taxon>
        <taxon>Caryophyllales</taxon>
        <taxon>Caryophyllaceae</taxon>
        <taxon>Caryophylleae</taxon>
        <taxon>Saponaria</taxon>
    </lineage>
</organism>
<dbReference type="EMBL" id="JBDFQZ010000004">
    <property type="protein sequence ID" value="KAK9735218.1"/>
    <property type="molecule type" value="Genomic_DNA"/>
</dbReference>
<sequence length="582" mass="67184">MKKMEGEDKKGMMFKKAISMSNSFACQICVVGFICGVCLTSLFLAGLTSFFRFDFDGIQVHHISAAVQPWNSVTPLPHMDEDDSLSLKVVKKDVDPTEKSRCCDKEKVSALYLAWSSYLNETLNPSTSSRSSVPKAPHLEDCEARGRMNKRLDTRVGKEMFPPWTLWKGSLDMYSAKSKDTELHEFRHKHISDGSHPPWITGSDDENYPLTRKVQRDLWLYQHPTDCYDPKLKFLMADFERLPGLGVGAQIAAMCAVLSLALAEERILVINYYNRADHDGCQGSARGSWSCYFLPETSQECRKRAFELMDQKEAWKNGTIKSRQEFTSRDIWTAETPKIWGTPWSYMQPTTEINGTFFAFHRDMDRRWWLAQVVRYLMRFQSETTCHLMNQARHSAFGEQAAEMVLASNKGEWPKQEDNEALISDIEQYVWWNHKPWIPRPLLSVHVRMGDKACEMKVVEFDGYMKLADRVRKQFPELKNIWISTEMEEVINMTKQYVPEGWNFYYTDVKRQVGNISMAKYEASLGRRRGSENSVVNFMMATQSDYFIGALGSTWCNLIDAMRNTGGKVMSGYLSVNKDRHW</sequence>
<dbReference type="EMBL" id="JBDFQZ010000004">
    <property type="protein sequence ID" value="KAK9735219.1"/>
    <property type="molecule type" value="Genomic_DNA"/>
</dbReference>
<dbReference type="PANTHER" id="PTHR13132">
    <property type="entry name" value="ALPHA- 1,6 -FUCOSYLTRANSFERASE"/>
    <property type="match status" value="1"/>
</dbReference>
<protein>
    <recommendedName>
        <fullName evidence="1">Alpha-(1,6)-fucosyltransferase N- and catalytic domain-containing protein</fullName>
    </recommendedName>
</protein>
<feature type="domain" description="Alpha-(1,6)-fucosyltransferase N- and catalytic" evidence="1">
    <location>
        <begin position="208"/>
        <end position="397"/>
    </location>
</feature>
<dbReference type="GO" id="GO:0006487">
    <property type="term" value="P:protein N-linked glycosylation"/>
    <property type="evidence" value="ECO:0007669"/>
    <property type="project" value="TreeGrafter"/>
</dbReference>
<dbReference type="Gene3D" id="3.40.50.11350">
    <property type="match status" value="1"/>
</dbReference>
<gene>
    <name evidence="2" type="ORF">RND81_04G191600</name>
</gene>
<evidence type="ECO:0000259" key="1">
    <source>
        <dbReference type="Pfam" id="PF19745"/>
    </source>
</evidence>
<dbReference type="Proteomes" id="UP001443914">
    <property type="component" value="Unassembled WGS sequence"/>
</dbReference>
<proteinExistence type="predicted"/>
<dbReference type="GO" id="GO:0046921">
    <property type="term" value="F:alpha-(1-&gt;6)-fucosyltransferase activity"/>
    <property type="evidence" value="ECO:0007669"/>
    <property type="project" value="TreeGrafter"/>
</dbReference>
<accession>A0AAW1LPM5</accession>
<dbReference type="InterPro" id="IPR045573">
    <property type="entry name" value="Fut8_N_cat"/>
</dbReference>
<evidence type="ECO:0000313" key="2">
    <source>
        <dbReference type="EMBL" id="KAK9735218.1"/>
    </source>
</evidence>
<reference evidence="2 3" key="1">
    <citation type="submission" date="2024-03" db="EMBL/GenBank/DDBJ databases">
        <title>WGS assembly of Saponaria officinalis var. Norfolk2.</title>
        <authorList>
            <person name="Jenkins J."/>
            <person name="Shu S."/>
            <person name="Grimwood J."/>
            <person name="Barry K."/>
            <person name="Goodstein D."/>
            <person name="Schmutz J."/>
            <person name="Leebens-Mack J."/>
            <person name="Osbourn A."/>
        </authorList>
    </citation>
    <scope>NUCLEOTIDE SEQUENCE [LARGE SCALE GENOMIC DNA]</scope>
    <source>
        <strain evidence="3">cv. Norfolk2</strain>
        <strain evidence="2">JIC</strain>
        <tissue evidence="2">Leaf</tissue>
    </source>
</reference>
<evidence type="ECO:0000313" key="3">
    <source>
        <dbReference type="Proteomes" id="UP001443914"/>
    </source>
</evidence>
<dbReference type="PANTHER" id="PTHR13132:SF29">
    <property type="entry name" value="ALPHA-(1,6)-FUCOSYLTRANSFERASE"/>
    <property type="match status" value="1"/>
</dbReference>